<organism evidence="2 3">
    <name type="scientific">Bacillus cereus VD184</name>
    <dbReference type="NCBI Taxonomy" id="1053242"/>
    <lineage>
        <taxon>Bacteria</taxon>
        <taxon>Bacillati</taxon>
        <taxon>Bacillota</taxon>
        <taxon>Bacilli</taxon>
        <taxon>Bacillales</taxon>
        <taxon>Bacillaceae</taxon>
        <taxon>Bacillus</taxon>
        <taxon>Bacillus cereus group</taxon>
    </lineage>
</organism>
<comment type="caution">
    <text evidence="2">The sequence shown here is derived from an EMBL/GenBank/DDBJ whole genome shotgun (WGS) entry which is preliminary data.</text>
</comment>
<reference evidence="2 3" key="1">
    <citation type="submission" date="2012-12" db="EMBL/GenBank/DDBJ databases">
        <title>The Genome Sequence of Bacillus cereus VD184.</title>
        <authorList>
            <consortium name="The Broad Institute Genome Sequencing Platform"/>
            <consortium name="The Broad Institute Genome Sequencing Center for Infectious Disease"/>
            <person name="Feldgarden M."/>
            <person name="Van der Auwera G.A."/>
            <person name="Mahillon J."/>
            <person name="Duprez V."/>
            <person name="Timmery S."/>
            <person name="Mattelet C."/>
            <person name="Dierick K."/>
            <person name="Sun M."/>
            <person name="Yu Z."/>
            <person name="Zhu L."/>
            <person name="Hu X."/>
            <person name="Shank E.B."/>
            <person name="Swiecicka I."/>
            <person name="Hansen B.M."/>
            <person name="Andrup L."/>
            <person name="Walker B."/>
            <person name="Young S.K."/>
            <person name="Zeng Q."/>
            <person name="Gargeya S."/>
            <person name="Fitzgerald M."/>
            <person name="Haas B."/>
            <person name="Abouelleil A."/>
            <person name="Alvarado L."/>
            <person name="Arachchi H.M."/>
            <person name="Berlin A.M."/>
            <person name="Chapman S.B."/>
            <person name="Dewar J."/>
            <person name="Goldberg J."/>
            <person name="Griggs A."/>
            <person name="Gujja S."/>
            <person name="Hansen M."/>
            <person name="Howarth C."/>
            <person name="Imamovic A."/>
            <person name="Larimer J."/>
            <person name="McCowan C."/>
            <person name="Murphy C."/>
            <person name="Neiman D."/>
            <person name="Pearson M."/>
            <person name="Priest M."/>
            <person name="Roberts A."/>
            <person name="Saif S."/>
            <person name="Shea T."/>
            <person name="Sisk P."/>
            <person name="Sykes S."/>
            <person name="Wortman J."/>
            <person name="Nusbaum C."/>
            <person name="Birren B."/>
        </authorList>
    </citation>
    <scope>NUCLEOTIDE SEQUENCE [LARGE SCALE GENOMIC DNA]</scope>
    <source>
        <strain evidence="2 3">VD184</strain>
    </source>
</reference>
<dbReference type="AlphaFoldDB" id="A0A9W5VS20"/>
<feature type="domain" description="Deoxyribonuclease NucA/NucB" evidence="1">
    <location>
        <begin position="84"/>
        <end position="154"/>
    </location>
</feature>
<protein>
    <submittedName>
        <fullName evidence="2">DNA-entry nuclease</fullName>
    </submittedName>
</protein>
<dbReference type="Proteomes" id="UP000014028">
    <property type="component" value="Unassembled WGS sequence"/>
</dbReference>
<dbReference type="RefSeq" id="WP_016122991.1">
    <property type="nucleotide sequence ID" value="NZ_KB976832.1"/>
</dbReference>
<dbReference type="Pfam" id="PF14040">
    <property type="entry name" value="DNase_NucA_NucB"/>
    <property type="match status" value="1"/>
</dbReference>
<proteinExistence type="predicted"/>
<sequence>MKFKRTIGSILFIVACMVGYELNIVDFPAANGRTTSEVREILNKSKAGEVKEVLQFPSDRFPETAAHIKDAIKNGKTDICTIDRKGASERRKQSLANVPVKKGYDRDEYPMAMCQEGGSGASVRYISPADNRGAGSYVGSKVSDLPDGTKFKIVVK</sequence>
<evidence type="ECO:0000259" key="1">
    <source>
        <dbReference type="Pfam" id="PF14040"/>
    </source>
</evidence>
<dbReference type="EMBL" id="AHFK01000052">
    <property type="protein sequence ID" value="EOQ09132.1"/>
    <property type="molecule type" value="Genomic_DNA"/>
</dbReference>
<name>A0A9W5VS20_BACCE</name>
<evidence type="ECO:0000313" key="2">
    <source>
        <dbReference type="EMBL" id="EOQ09132.1"/>
    </source>
</evidence>
<dbReference type="InterPro" id="IPR029476">
    <property type="entry name" value="DNase_NucA_NucB"/>
</dbReference>
<evidence type="ECO:0000313" key="3">
    <source>
        <dbReference type="Proteomes" id="UP000014028"/>
    </source>
</evidence>
<dbReference type="PROSITE" id="PS51257">
    <property type="entry name" value="PROKAR_LIPOPROTEIN"/>
    <property type="match status" value="1"/>
</dbReference>
<gene>
    <name evidence="2" type="ORF">IKC_06096</name>
</gene>
<accession>A0A9W5VS20</accession>